<dbReference type="EMBL" id="AEJF01000207">
    <property type="protein sequence ID" value="KLU21725.1"/>
    <property type="molecule type" value="Genomic_DNA"/>
</dbReference>
<evidence type="ECO:0000256" key="3">
    <source>
        <dbReference type="ARBA" id="ARBA00005119"/>
    </source>
</evidence>
<keyword evidence="21" id="KW-1185">Reference proteome</keyword>
<dbReference type="GO" id="GO:0004605">
    <property type="term" value="F:phosphatidate cytidylyltransferase activity"/>
    <property type="evidence" value="ECO:0007669"/>
    <property type="project" value="UniProtKB-EC"/>
</dbReference>
<comment type="pathway">
    <text evidence="3 18">Phospholipid metabolism; CDP-diacylglycerol biosynthesis; CDP-diacylglycerol from sn-glycerol 3-phosphate: step 3/3.</text>
</comment>
<evidence type="ECO:0000256" key="1">
    <source>
        <dbReference type="ARBA" id="ARBA00001698"/>
    </source>
</evidence>
<evidence type="ECO:0000256" key="16">
    <source>
        <dbReference type="ARBA" id="ARBA00023209"/>
    </source>
</evidence>
<comment type="similarity">
    <text evidence="5 18">Belongs to the CDS family.</text>
</comment>
<dbReference type="PANTHER" id="PTHR46382:SF1">
    <property type="entry name" value="PHOSPHATIDATE CYTIDYLYLTRANSFERASE"/>
    <property type="match status" value="1"/>
</dbReference>
<evidence type="ECO:0000256" key="8">
    <source>
        <dbReference type="ARBA" id="ARBA00022475"/>
    </source>
</evidence>
<dbReference type="EC" id="2.7.7.41" evidence="6 18"/>
<comment type="caution">
    <text evidence="20">The sequence shown here is derived from an EMBL/GenBank/DDBJ whole genome shotgun (WGS) entry which is preliminary data.</text>
</comment>
<keyword evidence="17" id="KW-1208">Phospholipid metabolism</keyword>
<feature type="transmembrane region" description="Helical" evidence="19">
    <location>
        <begin position="107"/>
        <end position="124"/>
    </location>
</feature>
<keyword evidence="14" id="KW-0443">Lipid metabolism</keyword>
<comment type="catalytic activity">
    <reaction evidence="1 18">
        <text>a 1,2-diacyl-sn-glycero-3-phosphate + CTP + H(+) = a CDP-1,2-diacyl-sn-glycerol + diphosphate</text>
        <dbReference type="Rhea" id="RHEA:16229"/>
        <dbReference type="ChEBI" id="CHEBI:15378"/>
        <dbReference type="ChEBI" id="CHEBI:33019"/>
        <dbReference type="ChEBI" id="CHEBI:37563"/>
        <dbReference type="ChEBI" id="CHEBI:58332"/>
        <dbReference type="ChEBI" id="CHEBI:58608"/>
        <dbReference type="EC" id="2.7.7.41"/>
    </reaction>
</comment>
<dbReference type="AlphaFoldDB" id="A0A0J1CLT5"/>
<feature type="transmembrane region" description="Helical" evidence="19">
    <location>
        <begin position="173"/>
        <end position="194"/>
    </location>
</feature>
<feature type="transmembrane region" description="Helical" evidence="19">
    <location>
        <begin position="78"/>
        <end position="95"/>
    </location>
</feature>
<proteinExistence type="inferred from homology"/>
<evidence type="ECO:0000256" key="6">
    <source>
        <dbReference type="ARBA" id="ARBA00012487"/>
    </source>
</evidence>
<evidence type="ECO:0000256" key="9">
    <source>
        <dbReference type="ARBA" id="ARBA00022516"/>
    </source>
</evidence>
<feature type="transmembrane region" description="Helical" evidence="19">
    <location>
        <begin position="206"/>
        <end position="228"/>
    </location>
</feature>
<protein>
    <recommendedName>
        <fullName evidence="7 18">Phosphatidate cytidylyltransferase</fullName>
        <ecNumber evidence="6 18">2.7.7.41</ecNumber>
    </recommendedName>
</protein>
<comment type="pathway">
    <text evidence="4">Lipid metabolism.</text>
</comment>
<dbReference type="OrthoDB" id="9799199at2"/>
<evidence type="ECO:0000256" key="12">
    <source>
        <dbReference type="ARBA" id="ARBA00022695"/>
    </source>
</evidence>
<evidence type="ECO:0000256" key="17">
    <source>
        <dbReference type="ARBA" id="ARBA00023264"/>
    </source>
</evidence>
<evidence type="ECO:0000256" key="4">
    <source>
        <dbReference type="ARBA" id="ARBA00005189"/>
    </source>
</evidence>
<sequence>MLKTRVITAIVLLAVLLPITLFAPVGAFAALIAVVVIFAAWEWARLLKLTGGSPVVYAVIAGMALIGSTRLGLGYKPLYQMAAIFWVLAGPFALARKPALADGAWRIFLLFAGIVTFVACWHALVAARTVGVAFVLSLLLVVWLADIGAYFAGKAFGRHKLAPSISPGKTREGALGGWLAVMIVGSAGAATLVFAPTLFSALVEHLGWAGALLSLTVLTVFSVIGDLFESLLKRQAGVKDSSGLLPGHGGVLDRIDALLPVLPIALLLLGPVAQSLG</sequence>
<evidence type="ECO:0000256" key="2">
    <source>
        <dbReference type="ARBA" id="ARBA00004651"/>
    </source>
</evidence>
<evidence type="ECO:0000313" key="21">
    <source>
        <dbReference type="Proteomes" id="UP000035963"/>
    </source>
</evidence>
<keyword evidence="9" id="KW-0444">Lipid biosynthesis</keyword>
<dbReference type="PANTHER" id="PTHR46382">
    <property type="entry name" value="PHOSPHATIDATE CYTIDYLYLTRANSFERASE"/>
    <property type="match status" value="1"/>
</dbReference>
<evidence type="ECO:0000256" key="5">
    <source>
        <dbReference type="ARBA" id="ARBA00010185"/>
    </source>
</evidence>
<dbReference type="PATRIC" id="fig|908627.4.peg.7698"/>
<feature type="transmembrane region" description="Helical" evidence="19">
    <location>
        <begin position="46"/>
        <end position="66"/>
    </location>
</feature>
<dbReference type="UniPathway" id="UPA00557">
    <property type="reaction ID" value="UER00614"/>
</dbReference>
<keyword evidence="8" id="KW-1003">Cell membrane</keyword>
<comment type="subcellular location">
    <subcellularLocation>
        <location evidence="2">Cell membrane</location>
        <topology evidence="2">Multi-pass membrane protein</topology>
    </subcellularLocation>
</comment>
<dbReference type="Pfam" id="PF01148">
    <property type="entry name" value="CTP_transf_1"/>
    <property type="match status" value="1"/>
</dbReference>
<name>A0A0J1CLT5_9BURK</name>
<evidence type="ECO:0000256" key="11">
    <source>
        <dbReference type="ARBA" id="ARBA00022692"/>
    </source>
</evidence>
<keyword evidence="13 19" id="KW-1133">Transmembrane helix</keyword>
<keyword evidence="11 18" id="KW-0812">Transmembrane</keyword>
<reference evidence="20 21" key="1">
    <citation type="journal article" date="2015" name="Genome Announc.">
        <title>Draft Genome Sequence of Burkholderia sp. Strain PML1(12), an Ectomycorrhizosphere-Inhabiting Bacterium with Effective Mineral-Weathering Ability.</title>
        <authorList>
            <person name="Uroz S."/>
            <person name="Oger P."/>
        </authorList>
    </citation>
    <scope>NUCLEOTIDE SEQUENCE [LARGE SCALE GENOMIC DNA]</scope>
    <source>
        <strain evidence="21">PML1(12)</strain>
    </source>
</reference>
<evidence type="ECO:0000256" key="15">
    <source>
        <dbReference type="ARBA" id="ARBA00023136"/>
    </source>
</evidence>
<evidence type="ECO:0000313" key="20">
    <source>
        <dbReference type="EMBL" id="KLU21725.1"/>
    </source>
</evidence>
<keyword evidence="16" id="KW-0594">Phospholipid biosynthesis</keyword>
<feature type="transmembrane region" description="Helical" evidence="19">
    <location>
        <begin position="6"/>
        <end position="39"/>
    </location>
</feature>
<dbReference type="GO" id="GO:0005886">
    <property type="term" value="C:plasma membrane"/>
    <property type="evidence" value="ECO:0007669"/>
    <property type="project" value="UniProtKB-SubCell"/>
</dbReference>
<gene>
    <name evidence="20" type="ORF">EOS_34395</name>
</gene>
<dbReference type="InterPro" id="IPR000374">
    <property type="entry name" value="PC_trans"/>
</dbReference>
<accession>A0A0J1CLT5</accession>
<organism evidence="20 21">
    <name type="scientific">Caballeronia mineralivorans PML1(12)</name>
    <dbReference type="NCBI Taxonomy" id="908627"/>
    <lineage>
        <taxon>Bacteria</taxon>
        <taxon>Pseudomonadati</taxon>
        <taxon>Pseudomonadota</taxon>
        <taxon>Betaproteobacteria</taxon>
        <taxon>Burkholderiales</taxon>
        <taxon>Burkholderiaceae</taxon>
        <taxon>Caballeronia</taxon>
    </lineage>
</organism>
<dbReference type="Proteomes" id="UP000035963">
    <property type="component" value="Unassembled WGS sequence"/>
</dbReference>
<evidence type="ECO:0000256" key="19">
    <source>
        <dbReference type="SAM" id="Phobius"/>
    </source>
</evidence>
<evidence type="ECO:0000256" key="14">
    <source>
        <dbReference type="ARBA" id="ARBA00023098"/>
    </source>
</evidence>
<dbReference type="RefSeq" id="WP_047896688.1">
    <property type="nucleotide sequence ID" value="NZ_AEJF01000207.1"/>
</dbReference>
<dbReference type="PROSITE" id="PS01315">
    <property type="entry name" value="CDS"/>
    <property type="match status" value="1"/>
</dbReference>
<dbReference type="GO" id="GO:0016024">
    <property type="term" value="P:CDP-diacylglycerol biosynthetic process"/>
    <property type="evidence" value="ECO:0007669"/>
    <property type="project" value="UniProtKB-UniPathway"/>
</dbReference>
<feature type="transmembrane region" description="Helical" evidence="19">
    <location>
        <begin position="130"/>
        <end position="152"/>
    </location>
</feature>
<keyword evidence="15 19" id="KW-0472">Membrane</keyword>
<keyword evidence="10 18" id="KW-0808">Transferase</keyword>
<evidence type="ECO:0000256" key="18">
    <source>
        <dbReference type="RuleBase" id="RU003938"/>
    </source>
</evidence>
<evidence type="ECO:0000256" key="7">
    <source>
        <dbReference type="ARBA" id="ARBA00019373"/>
    </source>
</evidence>
<keyword evidence="12 18" id="KW-0548">Nucleotidyltransferase</keyword>
<evidence type="ECO:0000256" key="13">
    <source>
        <dbReference type="ARBA" id="ARBA00022989"/>
    </source>
</evidence>
<evidence type="ECO:0000256" key="10">
    <source>
        <dbReference type="ARBA" id="ARBA00022679"/>
    </source>
</evidence>